<feature type="binding site" evidence="2">
    <location>
        <position position="70"/>
    </location>
    <ligand>
        <name>substrate</name>
    </ligand>
</feature>
<protein>
    <submittedName>
        <fullName evidence="3">Phosphoserine phosphatase 2</fullName>
    </submittedName>
</protein>
<name>A0A6C2U2X4_PONDE</name>
<feature type="active site" description="Tele-phosphohistidine intermediate" evidence="1">
    <location>
        <position position="20"/>
    </location>
</feature>
<dbReference type="CDD" id="cd07067">
    <property type="entry name" value="HP_PGM_like"/>
    <property type="match status" value="1"/>
</dbReference>
<keyword evidence="4" id="KW-1185">Reference proteome</keyword>
<dbReference type="InterPro" id="IPR013078">
    <property type="entry name" value="His_Pase_superF_clade-1"/>
</dbReference>
<evidence type="ECO:0000256" key="2">
    <source>
        <dbReference type="PIRSR" id="PIRSR613078-2"/>
    </source>
</evidence>
<accession>A0A6C2U2X4</accession>
<dbReference type="Gene3D" id="3.40.50.1240">
    <property type="entry name" value="Phosphoglycerate mutase-like"/>
    <property type="match status" value="1"/>
</dbReference>
<dbReference type="PANTHER" id="PTHR48100">
    <property type="entry name" value="BROAD-SPECIFICITY PHOSPHATASE YOR283W-RELATED"/>
    <property type="match status" value="1"/>
</dbReference>
<dbReference type="Pfam" id="PF00300">
    <property type="entry name" value="His_Phos_1"/>
    <property type="match status" value="1"/>
</dbReference>
<proteinExistence type="predicted"/>
<feature type="active site" description="Proton donor/acceptor" evidence="1">
    <location>
        <position position="94"/>
    </location>
</feature>
<dbReference type="InterPro" id="IPR050275">
    <property type="entry name" value="PGM_Phosphatase"/>
</dbReference>
<reference evidence="3 4" key="1">
    <citation type="submission" date="2019-04" db="EMBL/GenBank/DDBJ databases">
        <authorList>
            <person name="Van Vliet M D."/>
        </authorList>
    </citation>
    <scope>NUCLEOTIDE SEQUENCE [LARGE SCALE GENOMIC DNA]</scope>
    <source>
        <strain evidence="3 4">F1</strain>
    </source>
</reference>
<gene>
    <name evidence="3" type="primary">pspB</name>
    <name evidence="3" type="ORF">PDESU_02899</name>
</gene>
<dbReference type="SUPFAM" id="SSF53254">
    <property type="entry name" value="Phosphoglycerate mutase-like"/>
    <property type="match status" value="1"/>
</dbReference>
<sequence length="217" mass="24614">MVTHYGLRIIFMKTIYFIRHAQSEANLKDILASRQDFPLTEKGLADAQAIAAEFAAIGKLDRIVCSPLTRAQQTAQPIAEAFGLEVETDERITEQELGVFAGMTYAELDERPDYMHDRTRRWTWVPEGGGESYEMIARRLEPFFADLADFEGGHILFVTHAVTMRMIKATLEQTLPEYPREIAKNGEIWKTQFTRLGETHTVESIFLGDAKNAVSRA</sequence>
<dbReference type="GO" id="GO:0005737">
    <property type="term" value="C:cytoplasm"/>
    <property type="evidence" value="ECO:0007669"/>
    <property type="project" value="TreeGrafter"/>
</dbReference>
<feature type="binding site" evidence="2">
    <location>
        <begin position="19"/>
        <end position="26"/>
    </location>
    <ligand>
        <name>substrate</name>
    </ligand>
</feature>
<evidence type="ECO:0000256" key="1">
    <source>
        <dbReference type="PIRSR" id="PIRSR613078-1"/>
    </source>
</evidence>
<dbReference type="AlphaFoldDB" id="A0A6C2U2X4"/>
<dbReference type="Proteomes" id="UP000366872">
    <property type="component" value="Unassembled WGS sequence"/>
</dbReference>
<evidence type="ECO:0000313" key="3">
    <source>
        <dbReference type="EMBL" id="VGO14340.1"/>
    </source>
</evidence>
<evidence type="ECO:0000313" key="4">
    <source>
        <dbReference type="Proteomes" id="UP000366872"/>
    </source>
</evidence>
<organism evidence="3 4">
    <name type="scientific">Pontiella desulfatans</name>
    <dbReference type="NCBI Taxonomy" id="2750659"/>
    <lineage>
        <taxon>Bacteria</taxon>
        <taxon>Pseudomonadati</taxon>
        <taxon>Kiritimatiellota</taxon>
        <taxon>Kiritimatiellia</taxon>
        <taxon>Kiritimatiellales</taxon>
        <taxon>Pontiellaceae</taxon>
        <taxon>Pontiella</taxon>
    </lineage>
</organism>
<dbReference type="PANTHER" id="PTHR48100:SF1">
    <property type="entry name" value="HISTIDINE PHOSPHATASE FAMILY PROTEIN-RELATED"/>
    <property type="match status" value="1"/>
</dbReference>
<dbReference type="EMBL" id="CAAHFG010000001">
    <property type="protein sequence ID" value="VGO14340.1"/>
    <property type="molecule type" value="Genomic_DNA"/>
</dbReference>
<dbReference type="SMART" id="SM00855">
    <property type="entry name" value="PGAM"/>
    <property type="match status" value="1"/>
</dbReference>
<dbReference type="InterPro" id="IPR029033">
    <property type="entry name" value="His_PPase_superfam"/>
</dbReference>
<dbReference type="GO" id="GO:0016791">
    <property type="term" value="F:phosphatase activity"/>
    <property type="evidence" value="ECO:0007669"/>
    <property type="project" value="TreeGrafter"/>
</dbReference>